<keyword evidence="3" id="KW-0158">Chromosome</keyword>
<keyword evidence="5" id="KW-0539">Nucleus</keyword>
<evidence type="ECO:0000313" key="11">
    <source>
        <dbReference type="Proteomes" id="UP000092555"/>
    </source>
</evidence>
<protein>
    <recommendedName>
        <fullName evidence="7">Telomere replication protein EST3</fullName>
    </recommendedName>
</protein>
<dbReference type="GO" id="GO:0007004">
    <property type="term" value="P:telomere maintenance via telomerase"/>
    <property type="evidence" value="ECO:0007669"/>
    <property type="project" value="InterPro"/>
</dbReference>
<comment type="function">
    <text evidence="8">Component of the telomerase complex involved in telomere replication. Stimulates RNA/DNA heteroduplex unwinding which favors the telomere replication by the telomerase.</text>
</comment>
<evidence type="ECO:0000256" key="4">
    <source>
        <dbReference type="ARBA" id="ARBA00022895"/>
    </source>
</evidence>
<evidence type="ECO:0000256" key="6">
    <source>
        <dbReference type="ARBA" id="ARBA00023777"/>
    </source>
</evidence>
<feature type="non-terminal residue" evidence="10">
    <location>
        <position position="181"/>
    </location>
</feature>
<evidence type="ECO:0000256" key="3">
    <source>
        <dbReference type="ARBA" id="ARBA00022454"/>
    </source>
</evidence>
<gene>
    <name evidence="10" type="ORF">METBIDRAFT_18597</name>
</gene>
<comment type="caution">
    <text evidence="10">The sequence shown here is derived from an EMBL/GenBank/DDBJ whole genome shotgun (WGS) entry which is preliminary data.</text>
</comment>
<dbReference type="GO" id="GO:0000781">
    <property type="term" value="C:chromosome, telomeric region"/>
    <property type="evidence" value="ECO:0007669"/>
    <property type="project" value="UniProtKB-SubCell"/>
</dbReference>
<dbReference type="GeneID" id="30027775"/>
<evidence type="ECO:0000259" key="9">
    <source>
        <dbReference type="Pfam" id="PF10341"/>
    </source>
</evidence>
<evidence type="ECO:0000256" key="1">
    <source>
        <dbReference type="ARBA" id="ARBA00004123"/>
    </source>
</evidence>
<dbReference type="GO" id="GO:0005697">
    <property type="term" value="C:telomerase holoenzyme complex"/>
    <property type="evidence" value="ECO:0007669"/>
    <property type="project" value="InterPro"/>
</dbReference>
<sequence length="181" mass="21001">MAYPVTLLSSWILTTILENVERRDVYVSDIASKRFIAYHGPRNCNIKYTPLVRIFVFFPVTTKGELVAIVNDSTHKITVVFTRDSIRRFETRYGQRLTYKSVHRLIIIRQANLKFMDKNTYMDFHHVLGNIPPGSLKGTPLIYLEVNEAEYFLRDAHTVPASAESTLRFVYTAPEFQMMFG</sequence>
<evidence type="ECO:0000256" key="7">
    <source>
        <dbReference type="ARBA" id="ARBA00023906"/>
    </source>
</evidence>
<comment type="subcellular location">
    <subcellularLocation>
        <location evidence="2">Chromosome</location>
        <location evidence="2">Telomere</location>
    </subcellularLocation>
    <subcellularLocation>
        <location evidence="1">Nucleus</location>
    </subcellularLocation>
</comment>
<dbReference type="STRING" id="869754.A0A1A0H7D4"/>
<dbReference type="GO" id="GO:0042162">
    <property type="term" value="F:telomeric DNA binding"/>
    <property type="evidence" value="ECO:0007669"/>
    <property type="project" value="InterPro"/>
</dbReference>
<dbReference type="AlphaFoldDB" id="A0A1A0H7D4"/>
<feature type="domain" description="Shelterin complex subunit TPP1/Est3" evidence="9">
    <location>
        <begin position="8"/>
        <end position="164"/>
    </location>
</feature>
<evidence type="ECO:0000256" key="5">
    <source>
        <dbReference type="ARBA" id="ARBA00023242"/>
    </source>
</evidence>
<dbReference type="RefSeq" id="XP_018710332.1">
    <property type="nucleotide sequence ID" value="XM_018854799.1"/>
</dbReference>
<organism evidence="10 11">
    <name type="scientific">Metschnikowia bicuspidata var. bicuspidata NRRL YB-4993</name>
    <dbReference type="NCBI Taxonomy" id="869754"/>
    <lineage>
        <taxon>Eukaryota</taxon>
        <taxon>Fungi</taxon>
        <taxon>Dikarya</taxon>
        <taxon>Ascomycota</taxon>
        <taxon>Saccharomycotina</taxon>
        <taxon>Pichiomycetes</taxon>
        <taxon>Metschnikowiaceae</taxon>
        <taxon>Metschnikowia</taxon>
    </lineage>
</organism>
<dbReference type="OrthoDB" id="4083059at2759"/>
<name>A0A1A0H7D4_9ASCO</name>
<dbReference type="Proteomes" id="UP000092555">
    <property type="component" value="Unassembled WGS sequence"/>
</dbReference>
<keyword evidence="11" id="KW-1185">Reference proteome</keyword>
<dbReference type="InterPro" id="IPR019437">
    <property type="entry name" value="TPP1/Est3"/>
</dbReference>
<evidence type="ECO:0000256" key="2">
    <source>
        <dbReference type="ARBA" id="ARBA00004574"/>
    </source>
</evidence>
<dbReference type="Gene3D" id="2.40.50.960">
    <property type="match status" value="1"/>
</dbReference>
<keyword evidence="4" id="KW-0779">Telomere</keyword>
<accession>A0A1A0H7D4</accession>
<reference evidence="10 11" key="1">
    <citation type="submission" date="2016-05" db="EMBL/GenBank/DDBJ databases">
        <title>Comparative genomics of biotechnologically important yeasts.</title>
        <authorList>
            <consortium name="DOE Joint Genome Institute"/>
            <person name="Riley R."/>
            <person name="Haridas S."/>
            <person name="Wolfe K.H."/>
            <person name="Lopes M.R."/>
            <person name="Hittinger C.T."/>
            <person name="Goker M."/>
            <person name="Salamov A."/>
            <person name="Wisecaver J."/>
            <person name="Long T.M."/>
            <person name="Aerts A.L."/>
            <person name="Barry K."/>
            <person name="Choi C."/>
            <person name="Clum A."/>
            <person name="Coughlan A.Y."/>
            <person name="Deshpande S."/>
            <person name="Douglass A.P."/>
            <person name="Hanson S.J."/>
            <person name="Klenk H.-P."/>
            <person name="LaButti K."/>
            <person name="Lapidus A."/>
            <person name="Lindquist E."/>
            <person name="Lipzen A."/>
            <person name="Meier-kolthoff J.P."/>
            <person name="Ohm R.A."/>
            <person name="Otillar R.P."/>
            <person name="Pangilinan J."/>
            <person name="Peng Y."/>
            <person name="Rokas A."/>
            <person name="Rosa C.A."/>
            <person name="Scheuner C."/>
            <person name="Sibirny A.A."/>
            <person name="Slot J.C."/>
            <person name="Stielow J.B."/>
            <person name="Sun H."/>
            <person name="Kurtzman C.P."/>
            <person name="Blackwell M."/>
            <person name="Grigoriev I.V."/>
            <person name="Jeffries T.W."/>
        </authorList>
    </citation>
    <scope>NUCLEOTIDE SEQUENCE [LARGE SCALE GENOMIC DNA]</scope>
    <source>
        <strain evidence="10 11">NRRL YB-4993</strain>
    </source>
</reference>
<dbReference type="EMBL" id="LXTC01000005">
    <property type="protein sequence ID" value="OBA19807.1"/>
    <property type="molecule type" value="Genomic_DNA"/>
</dbReference>
<comment type="similarity">
    <text evidence="6">Belongs to the EST3 family.</text>
</comment>
<proteinExistence type="inferred from homology"/>
<evidence type="ECO:0000313" key="10">
    <source>
        <dbReference type="EMBL" id="OBA19807.1"/>
    </source>
</evidence>
<dbReference type="Pfam" id="PF10341">
    <property type="entry name" value="TPP1"/>
    <property type="match status" value="1"/>
</dbReference>
<evidence type="ECO:0000256" key="8">
    <source>
        <dbReference type="ARBA" id="ARBA00024878"/>
    </source>
</evidence>